<organism evidence="1">
    <name type="scientific">Culex pipiens</name>
    <name type="common">House mosquito</name>
    <dbReference type="NCBI Taxonomy" id="7175"/>
    <lineage>
        <taxon>Eukaryota</taxon>
        <taxon>Metazoa</taxon>
        <taxon>Ecdysozoa</taxon>
        <taxon>Arthropoda</taxon>
        <taxon>Hexapoda</taxon>
        <taxon>Insecta</taxon>
        <taxon>Pterygota</taxon>
        <taxon>Neoptera</taxon>
        <taxon>Endopterygota</taxon>
        <taxon>Diptera</taxon>
        <taxon>Nematocera</taxon>
        <taxon>Culicoidea</taxon>
        <taxon>Culicidae</taxon>
        <taxon>Culicinae</taxon>
        <taxon>Culicini</taxon>
        <taxon>Culex</taxon>
        <taxon>Culex</taxon>
    </lineage>
</organism>
<sequence length="204" mass="22443">MLNAVVRRRLPPDRFRLLHAARTTPGHTSLPSPTTLDPILSLLQLLIPSILLLLQPLLPLFDHLFPHLPVVLLPGRSLPAASGPLPSALRPVLLGRFQLLQPFHIPLPQLNNVLFLLGLPPTAGPTRPLSTNLPRRSHRLRNALAVGIRRPTLARVLFVAGSLRAKVLAARVHRHVTTSRTEANLLGHPRRRSLAAVAGAERFR</sequence>
<dbReference type="EMBL" id="HBUE01346211">
    <property type="protein sequence ID" value="CAG6600887.1"/>
    <property type="molecule type" value="Transcribed_RNA"/>
</dbReference>
<accession>A0A8D8I8P3</accession>
<protein>
    <submittedName>
        <fullName evidence="1">(northern house mosquito) hypothetical protein</fullName>
    </submittedName>
</protein>
<dbReference type="EMBL" id="HBUE01239228">
    <property type="protein sequence ID" value="CAG6548659.1"/>
    <property type="molecule type" value="Transcribed_RNA"/>
</dbReference>
<dbReference type="EMBL" id="HBUE01239229">
    <property type="protein sequence ID" value="CAG6548660.1"/>
    <property type="molecule type" value="Transcribed_RNA"/>
</dbReference>
<proteinExistence type="predicted"/>
<reference evidence="1" key="1">
    <citation type="submission" date="2021-05" db="EMBL/GenBank/DDBJ databases">
        <authorList>
            <person name="Alioto T."/>
            <person name="Alioto T."/>
            <person name="Gomez Garrido J."/>
        </authorList>
    </citation>
    <scope>NUCLEOTIDE SEQUENCE</scope>
</reference>
<evidence type="ECO:0000313" key="1">
    <source>
        <dbReference type="EMBL" id="CAG6548659.1"/>
    </source>
</evidence>
<dbReference type="EMBL" id="HBUE01346212">
    <property type="protein sequence ID" value="CAG6600888.1"/>
    <property type="molecule type" value="Transcribed_RNA"/>
</dbReference>
<dbReference type="AlphaFoldDB" id="A0A8D8I8P3"/>
<name>A0A8D8I8P3_CULPI</name>